<name>A0ABW5PZI3_9BACI</name>
<dbReference type="RefSeq" id="WP_379561550.1">
    <property type="nucleotide sequence ID" value="NZ_JBHUMX010000019.1"/>
</dbReference>
<evidence type="ECO:0000313" key="2">
    <source>
        <dbReference type="Proteomes" id="UP001597451"/>
    </source>
</evidence>
<reference evidence="2" key="1">
    <citation type="journal article" date="2019" name="Int. J. Syst. Evol. Microbiol.">
        <title>The Global Catalogue of Microorganisms (GCM) 10K type strain sequencing project: providing services to taxonomists for standard genome sequencing and annotation.</title>
        <authorList>
            <consortium name="The Broad Institute Genomics Platform"/>
            <consortium name="The Broad Institute Genome Sequencing Center for Infectious Disease"/>
            <person name="Wu L."/>
            <person name="Ma J."/>
        </authorList>
    </citation>
    <scope>NUCLEOTIDE SEQUENCE [LARGE SCALE GENOMIC DNA]</scope>
    <source>
        <strain evidence="2">TISTR 1858</strain>
    </source>
</reference>
<sequence length="60" mass="6769">MPDNKKQIEVSSYKDGVYVMASGNWLKIKSPDSGFGETKIVWKDNKIINAIPSEIISLRK</sequence>
<dbReference type="EMBL" id="JBHUMX010000019">
    <property type="protein sequence ID" value="MFD2628803.1"/>
    <property type="molecule type" value="Genomic_DNA"/>
</dbReference>
<protein>
    <submittedName>
        <fullName evidence="1">DUF3954 domain-containing protein</fullName>
    </submittedName>
</protein>
<organism evidence="1 2">
    <name type="scientific">Oceanobacillus kapialis</name>
    <dbReference type="NCBI Taxonomy" id="481353"/>
    <lineage>
        <taxon>Bacteria</taxon>
        <taxon>Bacillati</taxon>
        <taxon>Bacillota</taxon>
        <taxon>Bacilli</taxon>
        <taxon>Bacillales</taxon>
        <taxon>Bacillaceae</taxon>
        <taxon>Oceanobacillus</taxon>
    </lineage>
</organism>
<gene>
    <name evidence="1" type="ORF">ACFSUN_08385</name>
</gene>
<evidence type="ECO:0000313" key="1">
    <source>
        <dbReference type="EMBL" id="MFD2628803.1"/>
    </source>
</evidence>
<accession>A0ABW5PZI3</accession>
<keyword evidence="2" id="KW-1185">Reference proteome</keyword>
<comment type="caution">
    <text evidence="1">The sequence shown here is derived from an EMBL/GenBank/DDBJ whole genome shotgun (WGS) entry which is preliminary data.</text>
</comment>
<dbReference type="Proteomes" id="UP001597451">
    <property type="component" value="Unassembled WGS sequence"/>
</dbReference>
<proteinExistence type="predicted"/>